<dbReference type="PANTHER" id="PTHR31921:SF1">
    <property type="entry name" value="PROTEIN DPCD"/>
    <property type="match status" value="1"/>
</dbReference>
<organism evidence="3 4">
    <name type="scientific">Xenopus laevis</name>
    <name type="common">African clawed frog</name>
    <dbReference type="NCBI Taxonomy" id="8355"/>
    <lineage>
        <taxon>Eukaryota</taxon>
        <taxon>Metazoa</taxon>
        <taxon>Chordata</taxon>
        <taxon>Craniata</taxon>
        <taxon>Vertebrata</taxon>
        <taxon>Euteleostomi</taxon>
        <taxon>Amphibia</taxon>
        <taxon>Batrachia</taxon>
        <taxon>Anura</taxon>
        <taxon>Pipoidea</taxon>
        <taxon>Pipidae</taxon>
        <taxon>Xenopodinae</taxon>
        <taxon>Xenopus</taxon>
        <taxon>Xenopus</taxon>
    </lineage>
</organism>
<protein>
    <recommendedName>
        <fullName evidence="2">Protein DPCD</fullName>
    </recommendedName>
</protein>
<reference evidence="4" key="1">
    <citation type="journal article" date="2016" name="Nature">
        <title>Genome evolution in the allotetraploid frog Xenopus laevis.</title>
        <authorList>
            <person name="Session A.M."/>
            <person name="Uno Y."/>
            <person name="Kwon T."/>
            <person name="Chapman J.A."/>
            <person name="Toyoda A."/>
            <person name="Takahashi S."/>
            <person name="Fukui A."/>
            <person name="Hikosaka A."/>
            <person name="Suzuki A."/>
            <person name="Kondo M."/>
            <person name="van Heeringen S.J."/>
            <person name="Quigley I."/>
            <person name="Heinz S."/>
            <person name="Ogino H."/>
            <person name="Ochi H."/>
            <person name="Hellsten U."/>
            <person name="Lyons J.B."/>
            <person name="Simakov O."/>
            <person name="Putnam N."/>
            <person name="Stites J."/>
            <person name="Kuroki Y."/>
            <person name="Tanaka T."/>
            <person name="Michiue T."/>
            <person name="Watanabe M."/>
            <person name="Bogdanovic O."/>
            <person name="Lister R."/>
            <person name="Georgiou G."/>
            <person name="Paranjpe S.S."/>
            <person name="van Kruijsbergen I."/>
            <person name="Shu S."/>
            <person name="Carlson J."/>
            <person name="Kinoshita T."/>
            <person name="Ohta Y."/>
            <person name="Mawaribuchi S."/>
            <person name="Jenkins J."/>
            <person name="Grimwood J."/>
            <person name="Schmutz J."/>
            <person name="Mitros T."/>
            <person name="Mozaffari S.V."/>
            <person name="Suzuki Y."/>
            <person name="Haramoto Y."/>
            <person name="Yamamoto T.S."/>
            <person name="Takagi C."/>
            <person name="Heald R."/>
            <person name="Miller K."/>
            <person name="Haudenschild C."/>
            <person name="Kitzman J."/>
            <person name="Nakayama T."/>
            <person name="Izutsu Y."/>
            <person name="Robert J."/>
            <person name="Fortriede J."/>
            <person name="Burns K."/>
            <person name="Lotay V."/>
            <person name="Karimi K."/>
            <person name="Yasuoka Y."/>
            <person name="Dichmann D.S."/>
            <person name="Flajnik M.F."/>
            <person name="Houston D.W."/>
            <person name="Shendure J."/>
            <person name="DuPasquier L."/>
            <person name="Vize P.D."/>
            <person name="Zorn A.M."/>
            <person name="Ito M."/>
            <person name="Marcotte E.M."/>
            <person name="Wallingford J.B."/>
            <person name="Ito Y."/>
            <person name="Asashima M."/>
            <person name="Ueno N."/>
            <person name="Matsuda Y."/>
            <person name="Veenstra G.J."/>
            <person name="Fujiyama A."/>
            <person name="Harland R.M."/>
            <person name="Taira M."/>
            <person name="Rokhsar D.S."/>
        </authorList>
    </citation>
    <scope>NUCLEOTIDE SEQUENCE [LARGE SCALE GENOMIC DNA]</scope>
    <source>
        <strain evidence="4">J</strain>
    </source>
</reference>
<gene>
    <name evidence="3" type="ORF">XELAEV_18034661mg</name>
</gene>
<evidence type="ECO:0000256" key="1">
    <source>
        <dbReference type="ARBA" id="ARBA00010597"/>
    </source>
</evidence>
<sequence length="182" mass="20869">MLSSCHRMEWCNQLHLSVAVKASRRRKVHYLFTDGKEMAEEYDAKSHELLVNGDRRLPLGHMVSGRFKWGIDPPLPGAGTIQPDILKESSSNWRIRNLPYPKEVYSVTVDKKKRCCIIRTTNKKKFSIPDLDRCQLDLSENALSFAHANNTLVVTYQKPKEIVRVEEELQREGKSMKATSGV</sequence>
<name>A0A974CEW2_XENLA</name>
<dbReference type="Pfam" id="PF14913">
    <property type="entry name" value="DPCD"/>
    <property type="match status" value="2"/>
</dbReference>
<dbReference type="PANTHER" id="PTHR31921">
    <property type="entry name" value="PROTEIN DPCD"/>
    <property type="match status" value="1"/>
</dbReference>
<evidence type="ECO:0000313" key="3">
    <source>
        <dbReference type="EMBL" id="OCT71682.1"/>
    </source>
</evidence>
<proteinExistence type="inferred from homology"/>
<dbReference type="OMA" id="SSCHRME"/>
<dbReference type="InterPro" id="IPR026224">
    <property type="entry name" value="DPCD"/>
</dbReference>
<accession>A0A974CEW2</accession>
<comment type="similarity">
    <text evidence="1">Belongs to the DPCD family.</text>
</comment>
<dbReference type="AlphaFoldDB" id="A0A974CEW2"/>
<dbReference type="Proteomes" id="UP000694892">
    <property type="component" value="Chromosome 7L"/>
</dbReference>
<evidence type="ECO:0000256" key="2">
    <source>
        <dbReference type="ARBA" id="ARBA00020330"/>
    </source>
</evidence>
<dbReference type="EMBL" id="CM004478">
    <property type="protein sequence ID" value="OCT71682.1"/>
    <property type="molecule type" value="Genomic_DNA"/>
</dbReference>
<evidence type="ECO:0000313" key="4">
    <source>
        <dbReference type="Proteomes" id="UP000694892"/>
    </source>
</evidence>